<evidence type="ECO:0000313" key="2">
    <source>
        <dbReference type="Proteomes" id="UP001149860"/>
    </source>
</evidence>
<sequence>MEQASYLPHKIKTVWRISTFLTFIVTTGIFIAAFFIGSYSDWQWLIYLSYAIMAYGIIVLLVGLALIPYRYNFFKYQLTEDAIQIQKGFIFRKLVSVPIARVQDVRIAQGPVLRSQKLQLVTITTASTNHDIDGLEPAIAEQLRTQIMQRAMKEAENDL</sequence>
<name>A0ACD5DFI3_9LACO</name>
<dbReference type="Proteomes" id="UP001149860">
    <property type="component" value="Chromosome"/>
</dbReference>
<dbReference type="EMBL" id="CP168151">
    <property type="protein sequence ID" value="XFD39976.1"/>
    <property type="molecule type" value="Genomic_DNA"/>
</dbReference>
<gene>
    <name evidence="1" type="ORF">O0236_001335</name>
</gene>
<accession>A0ACD5DFI3</accession>
<reference evidence="1" key="1">
    <citation type="submission" date="2024-08" db="EMBL/GenBank/DDBJ databases">
        <title>Lentilactobacillus sp. nov., isolated from tree bark.</title>
        <authorList>
            <person name="Phuengjayaem S."/>
            <person name="Tanasupawat S."/>
        </authorList>
    </citation>
    <scope>NUCLEOTIDE SEQUENCE</scope>
    <source>
        <strain evidence="1">SPB1-3</strain>
    </source>
</reference>
<organism evidence="1 2">
    <name type="scientific">Lentilactobacillus terminaliae</name>
    <dbReference type="NCBI Taxonomy" id="3003483"/>
    <lineage>
        <taxon>Bacteria</taxon>
        <taxon>Bacillati</taxon>
        <taxon>Bacillota</taxon>
        <taxon>Bacilli</taxon>
        <taxon>Lactobacillales</taxon>
        <taxon>Lactobacillaceae</taxon>
        <taxon>Lentilactobacillus</taxon>
    </lineage>
</organism>
<protein>
    <submittedName>
        <fullName evidence="1">PH domain-containing protein</fullName>
    </submittedName>
</protein>
<evidence type="ECO:0000313" key="1">
    <source>
        <dbReference type="EMBL" id="XFD39976.1"/>
    </source>
</evidence>
<proteinExistence type="predicted"/>
<keyword evidence="2" id="KW-1185">Reference proteome</keyword>